<evidence type="ECO:0000256" key="3">
    <source>
        <dbReference type="ARBA" id="ARBA00022989"/>
    </source>
</evidence>
<dbReference type="EMBL" id="WESC01000001">
    <property type="protein sequence ID" value="KAB7742579.1"/>
    <property type="molecule type" value="Genomic_DNA"/>
</dbReference>
<dbReference type="AlphaFoldDB" id="A0A6N6VLU7"/>
<feature type="transmembrane region" description="Helical" evidence="5">
    <location>
        <begin position="351"/>
        <end position="373"/>
    </location>
</feature>
<protein>
    <submittedName>
        <fullName evidence="6">Rubrerythrin family protein</fullName>
    </submittedName>
</protein>
<dbReference type="SUPFAM" id="SSF47240">
    <property type="entry name" value="Ferritin-like"/>
    <property type="match status" value="1"/>
</dbReference>
<dbReference type="RefSeq" id="WP_152214130.1">
    <property type="nucleotide sequence ID" value="NZ_JBAQYD010000199.1"/>
</dbReference>
<dbReference type="InterPro" id="IPR008217">
    <property type="entry name" value="Ccc1_fam"/>
</dbReference>
<sequence>MAESKSERYKENLQGEIDGASLYRSLADVEPDAKLAEVYRRLAAVEESHAEYWKKQLGKVGARVPGLKPGFRTRALSFLARRFGPAFVLPVINTLEQADSGVYDKQPEAVAGGLPQAERSHARILSAIASPKSGLEGGTIARLEGRHRAMGGNALRAAVLGANDGLVSNMSLVMGVAGAEVSNSTIVLTGLAGLVAGACSMAMGEWLSVNSSRELYEKQIATEAMELEEVPEEEKEELVLIYQAKGLSEPEAKALADKLLSDKSTALDTLVREELGIDPDELGGSAWGAAGTSFLLFSFGAIFPVAPYFFLSGWSALIVSLTLSGLALVGIGLGTSLFTGRSAVFSAMRQLLIGFAAAGVTYGVGALVGVSLAG</sequence>
<proteinExistence type="predicted"/>
<dbReference type="PANTHER" id="PTHR31851">
    <property type="entry name" value="FE(2+)/MN(2+) TRANSPORTER PCL1"/>
    <property type="match status" value="1"/>
</dbReference>
<dbReference type="GO" id="GO:0030026">
    <property type="term" value="P:intracellular manganese ion homeostasis"/>
    <property type="evidence" value="ECO:0007669"/>
    <property type="project" value="InterPro"/>
</dbReference>
<dbReference type="InterPro" id="IPR039376">
    <property type="entry name" value="Ferritin_CCC1_N"/>
</dbReference>
<dbReference type="InterPro" id="IPR009078">
    <property type="entry name" value="Ferritin-like_SF"/>
</dbReference>
<name>A0A6N6VLU7_9HYPH</name>
<keyword evidence="3 5" id="KW-1133">Transmembrane helix</keyword>
<comment type="caution">
    <text evidence="6">The sequence shown here is derived from an EMBL/GenBank/DDBJ whole genome shotgun (WGS) entry which is preliminary data.</text>
</comment>
<dbReference type="Proteomes" id="UP000468901">
    <property type="component" value="Unassembled WGS sequence"/>
</dbReference>
<dbReference type="GO" id="GO:0012505">
    <property type="term" value="C:endomembrane system"/>
    <property type="evidence" value="ECO:0007669"/>
    <property type="project" value="UniProtKB-SubCell"/>
</dbReference>
<dbReference type="Pfam" id="PF01988">
    <property type="entry name" value="VIT1"/>
    <property type="match status" value="1"/>
</dbReference>
<gene>
    <name evidence="6" type="ORF">F2P47_00105</name>
</gene>
<evidence type="ECO:0000313" key="7">
    <source>
        <dbReference type="Proteomes" id="UP000468901"/>
    </source>
</evidence>
<dbReference type="CDD" id="cd01044">
    <property type="entry name" value="Ferritin_CCC1_N"/>
    <property type="match status" value="1"/>
</dbReference>
<evidence type="ECO:0000256" key="2">
    <source>
        <dbReference type="ARBA" id="ARBA00022692"/>
    </source>
</evidence>
<organism evidence="6 7">
    <name type="scientific">Parvibaculum sedimenti</name>
    <dbReference type="NCBI Taxonomy" id="2608632"/>
    <lineage>
        <taxon>Bacteria</taxon>
        <taxon>Pseudomonadati</taxon>
        <taxon>Pseudomonadota</taxon>
        <taxon>Alphaproteobacteria</taxon>
        <taxon>Hyphomicrobiales</taxon>
        <taxon>Parvibaculaceae</taxon>
        <taxon>Parvibaculum</taxon>
    </lineage>
</organism>
<keyword evidence="2 5" id="KW-0812">Transmembrane</keyword>
<keyword evidence="7" id="KW-1185">Reference proteome</keyword>
<evidence type="ECO:0000256" key="1">
    <source>
        <dbReference type="ARBA" id="ARBA00004127"/>
    </source>
</evidence>
<comment type="subcellular location">
    <subcellularLocation>
        <location evidence="1">Endomembrane system</location>
        <topology evidence="1">Multi-pass membrane protein</topology>
    </subcellularLocation>
</comment>
<evidence type="ECO:0000256" key="4">
    <source>
        <dbReference type="ARBA" id="ARBA00023136"/>
    </source>
</evidence>
<keyword evidence="4 5" id="KW-0472">Membrane</keyword>
<evidence type="ECO:0000256" key="5">
    <source>
        <dbReference type="SAM" id="Phobius"/>
    </source>
</evidence>
<accession>A0A6N6VLU7</accession>
<dbReference type="GO" id="GO:0005384">
    <property type="term" value="F:manganese ion transmembrane transporter activity"/>
    <property type="evidence" value="ECO:0007669"/>
    <property type="project" value="InterPro"/>
</dbReference>
<evidence type="ECO:0000313" key="6">
    <source>
        <dbReference type="EMBL" id="KAB7742579.1"/>
    </source>
</evidence>
<feature type="transmembrane region" description="Helical" evidence="5">
    <location>
        <begin position="286"/>
        <end position="310"/>
    </location>
</feature>
<feature type="transmembrane region" description="Helical" evidence="5">
    <location>
        <begin position="316"/>
        <end position="339"/>
    </location>
</feature>
<reference evidence="6 7" key="1">
    <citation type="submission" date="2019-09" db="EMBL/GenBank/DDBJ databases">
        <title>Parvibaculum sedimenti sp. nov., isolated from sediment.</title>
        <authorList>
            <person name="Wang Y."/>
        </authorList>
    </citation>
    <scope>NUCLEOTIDE SEQUENCE [LARGE SCALE GENOMIC DNA]</scope>
    <source>
        <strain evidence="6 7">HXT-9</strain>
    </source>
</reference>